<accession>A0ABR1H388</accession>
<protein>
    <submittedName>
        <fullName evidence="2">Uncharacterized protein</fullName>
    </submittedName>
</protein>
<feature type="compositionally biased region" description="Polar residues" evidence="1">
    <location>
        <begin position="56"/>
        <end position="66"/>
    </location>
</feature>
<evidence type="ECO:0000313" key="3">
    <source>
        <dbReference type="Proteomes" id="UP001498421"/>
    </source>
</evidence>
<organism evidence="2 3">
    <name type="scientific">Neonectria magnoliae</name>
    <dbReference type="NCBI Taxonomy" id="2732573"/>
    <lineage>
        <taxon>Eukaryota</taxon>
        <taxon>Fungi</taxon>
        <taxon>Dikarya</taxon>
        <taxon>Ascomycota</taxon>
        <taxon>Pezizomycotina</taxon>
        <taxon>Sordariomycetes</taxon>
        <taxon>Hypocreomycetidae</taxon>
        <taxon>Hypocreales</taxon>
        <taxon>Nectriaceae</taxon>
        <taxon>Neonectria</taxon>
    </lineage>
</organism>
<sequence>MTNDDSMTVPDPDDHGDDRQKRPRLLERSASVPLKEDEADTNVPHDNAASDKIQVLQASASDNVNTADDIAAPNSNPISLGDSPYQVLQTEALDIVNTHDDTAALDSNPVGNSEDPHQVSQTKASDYINTGDDVAAPEPCDQASTSRPPILGMGGRSRQLSSAERLRKYLAIAMNQSEANSASVQSDAETSILSAWNELLQAIKGTVMGYFKDQPCSWANLSSETQKKVNRWTPKAKEYLEDDQKKHYILEACIWHTIDEKLFSPDWSMRWAGGPLAPFGEMKQLFQKNFSTSWEFHRHGPSYRCWLMFSTMLITDLGLKSEYDHDTLARHIAHNLGELIGADDNGPTSVVDAKYLSYIAECAACVDWWFQHACFKYWVAWQPEPADDGDSESIWGFAMQDNMEHVEGTDDLKNSGQPVQIVLRPCLMADDQQTKIMHFGTVGGKPRGYRPPFRVVRPMLVEVDRVSRKE</sequence>
<gene>
    <name evidence="2" type="ORF">QQZ08_012301</name>
</gene>
<keyword evidence="3" id="KW-1185">Reference proteome</keyword>
<proteinExistence type="predicted"/>
<feature type="compositionally biased region" description="Basic and acidic residues" evidence="1">
    <location>
        <begin position="12"/>
        <end position="27"/>
    </location>
</feature>
<comment type="caution">
    <text evidence="2">The sequence shown here is derived from an EMBL/GenBank/DDBJ whole genome shotgun (WGS) entry which is preliminary data.</text>
</comment>
<evidence type="ECO:0000256" key="1">
    <source>
        <dbReference type="SAM" id="MobiDB-lite"/>
    </source>
</evidence>
<feature type="region of interest" description="Disordered" evidence="1">
    <location>
        <begin position="1"/>
        <end position="82"/>
    </location>
</feature>
<reference evidence="2 3" key="1">
    <citation type="journal article" date="2025" name="Microbiol. Resour. Announc.">
        <title>Draft genome sequences for Neonectria magnoliae and Neonectria punicea, canker pathogens of Liriodendron tulipifera and Acer saccharum in West Virginia.</title>
        <authorList>
            <person name="Petronek H.M."/>
            <person name="Kasson M.T."/>
            <person name="Metheny A.M."/>
            <person name="Stauder C.M."/>
            <person name="Lovett B."/>
            <person name="Lynch S.C."/>
            <person name="Garnas J.R."/>
            <person name="Kasson L.R."/>
            <person name="Stajich J.E."/>
        </authorList>
    </citation>
    <scope>NUCLEOTIDE SEQUENCE [LARGE SCALE GENOMIC DNA]</scope>
    <source>
        <strain evidence="2 3">NRRL 64651</strain>
    </source>
</reference>
<evidence type="ECO:0000313" key="2">
    <source>
        <dbReference type="EMBL" id="KAK7415585.1"/>
    </source>
</evidence>
<name>A0ABR1H388_9HYPO</name>
<dbReference type="EMBL" id="JAZAVK010000237">
    <property type="protein sequence ID" value="KAK7415585.1"/>
    <property type="molecule type" value="Genomic_DNA"/>
</dbReference>
<feature type="region of interest" description="Disordered" evidence="1">
    <location>
        <begin position="137"/>
        <end position="158"/>
    </location>
</feature>
<dbReference type="Proteomes" id="UP001498421">
    <property type="component" value="Unassembled WGS sequence"/>
</dbReference>